<dbReference type="InterPro" id="IPR023101">
    <property type="entry name" value="AF1862-like_dom_sf"/>
</dbReference>
<sequence>MSKQKIENYIPKAMKVISYLEIEKEGKVAKQFNGYIASFGASIRQAGLLPTILFYGNANSNAEKEREKVVKAIEEIIGYSIQDNVSKESTRLDVESAAIALKLSIRTFELVKD</sequence>
<evidence type="ECO:0000256" key="1">
    <source>
        <dbReference type="ARBA" id="ARBA00004496"/>
    </source>
</evidence>
<dbReference type="EMBL" id="CACVAZ010000042">
    <property type="protein sequence ID" value="CAA6807733.1"/>
    <property type="molecule type" value="Genomic_DNA"/>
</dbReference>
<evidence type="ECO:0000256" key="3">
    <source>
        <dbReference type="ARBA" id="ARBA00022490"/>
    </source>
</evidence>
<reference evidence="6" key="1">
    <citation type="submission" date="2020-01" db="EMBL/GenBank/DDBJ databases">
        <authorList>
            <person name="Meier V. D."/>
            <person name="Meier V D."/>
        </authorList>
    </citation>
    <scope>NUCLEOTIDE SEQUENCE</scope>
    <source>
        <strain evidence="6">HLG_WM_MAG_02</strain>
    </source>
</reference>
<dbReference type="Gene3D" id="1.10.520.30">
    <property type="entry name" value="AF1862-like domain"/>
    <property type="match status" value="1"/>
</dbReference>
<keyword evidence="4" id="KW-0051">Antiviral defense</keyword>
<evidence type="ECO:0000256" key="2">
    <source>
        <dbReference type="ARBA" id="ARBA00006161"/>
    </source>
</evidence>
<dbReference type="Pfam" id="PF09701">
    <property type="entry name" value="Cas_Cmr5"/>
    <property type="match status" value="1"/>
</dbReference>
<comment type="similarity">
    <text evidence="2">Belongs to the CRISPR system Cmr5 family.</text>
</comment>
<comment type="subcellular location">
    <subcellularLocation>
        <location evidence="1">Cytoplasm</location>
    </subcellularLocation>
</comment>
<evidence type="ECO:0000313" key="6">
    <source>
        <dbReference type="EMBL" id="CAA6807733.1"/>
    </source>
</evidence>
<dbReference type="GO" id="GO:0051607">
    <property type="term" value="P:defense response to virus"/>
    <property type="evidence" value="ECO:0007669"/>
    <property type="project" value="UniProtKB-KW"/>
</dbReference>
<keyword evidence="3" id="KW-0963">Cytoplasm</keyword>
<dbReference type="AlphaFoldDB" id="A0A6S6SS50"/>
<gene>
    <name evidence="6" type="ORF">HELGO_WM34580</name>
</gene>
<organism evidence="6">
    <name type="scientific">uncultured Sulfurovum sp</name>
    <dbReference type="NCBI Taxonomy" id="269237"/>
    <lineage>
        <taxon>Bacteria</taxon>
        <taxon>Pseudomonadati</taxon>
        <taxon>Campylobacterota</taxon>
        <taxon>Epsilonproteobacteria</taxon>
        <taxon>Campylobacterales</taxon>
        <taxon>Sulfurovaceae</taxon>
        <taxon>Sulfurovum</taxon>
        <taxon>environmental samples</taxon>
    </lineage>
</organism>
<dbReference type="GO" id="GO:0005737">
    <property type="term" value="C:cytoplasm"/>
    <property type="evidence" value="ECO:0007669"/>
    <property type="project" value="UniProtKB-SubCell"/>
</dbReference>
<name>A0A6S6SS50_9BACT</name>
<evidence type="ECO:0000256" key="5">
    <source>
        <dbReference type="ARBA" id="ARBA00030001"/>
    </source>
</evidence>
<dbReference type="InterPro" id="IPR010160">
    <property type="entry name" value="CRISPR-assoc_prot_Cmr5"/>
</dbReference>
<accession>A0A6S6SS50</accession>
<evidence type="ECO:0000256" key="4">
    <source>
        <dbReference type="ARBA" id="ARBA00023118"/>
    </source>
</evidence>
<protein>
    <recommendedName>
        <fullName evidence="5">CRISPR type III-B/RAMP module-associated protein Cmr5</fullName>
    </recommendedName>
</protein>
<proteinExistence type="inferred from homology"/>
<dbReference type="NCBIfam" id="TIGR01881">
    <property type="entry name" value="cas_Cmr5"/>
    <property type="match status" value="1"/>
</dbReference>
<dbReference type="SUPFAM" id="SSF158568">
    <property type="entry name" value="AF1862-like"/>
    <property type="match status" value="1"/>
</dbReference>